<protein>
    <submittedName>
        <fullName evidence="3">Glycopeptide antibiotics resistance protein</fullName>
    </submittedName>
</protein>
<keyword evidence="1" id="KW-0472">Membrane</keyword>
<keyword evidence="1" id="KW-1133">Transmembrane helix</keyword>
<dbReference type="EMBL" id="CP004353">
    <property type="protein sequence ID" value="AHI23896.1"/>
    <property type="molecule type" value="Genomic_DNA"/>
</dbReference>
<accession>W5Y3T2</accession>
<dbReference type="eggNOG" id="COG4767">
    <property type="taxonomic scope" value="Bacteria"/>
</dbReference>
<dbReference type="PANTHER" id="PTHR36834:SF2">
    <property type="entry name" value="MEMBRANE PROTEIN"/>
    <property type="match status" value="1"/>
</dbReference>
<keyword evidence="1" id="KW-0812">Transmembrane</keyword>
<dbReference type="Proteomes" id="UP000019222">
    <property type="component" value="Chromosome"/>
</dbReference>
<dbReference type="HOGENOM" id="CLU_077618_2_0_11"/>
<feature type="domain" description="VanZ-like" evidence="2">
    <location>
        <begin position="13"/>
        <end position="138"/>
    </location>
</feature>
<dbReference type="STRING" id="1224164.B843_12600"/>
<dbReference type="InterPro" id="IPR053150">
    <property type="entry name" value="Teicoplanin_resist-assoc"/>
</dbReference>
<dbReference type="PATRIC" id="fig|1224164.3.peg.2545"/>
<evidence type="ECO:0000313" key="4">
    <source>
        <dbReference type="Proteomes" id="UP000019222"/>
    </source>
</evidence>
<reference evidence="3 4" key="1">
    <citation type="submission" date="2013-02" db="EMBL/GenBank/DDBJ databases">
        <title>The complete genome sequence of Corynebacterium vitaeruminis DSM 20294.</title>
        <authorList>
            <person name="Ruckert C."/>
            <person name="Albersmeier A."/>
            <person name="Kalinowski J."/>
        </authorList>
    </citation>
    <scope>NUCLEOTIDE SEQUENCE [LARGE SCALE GENOMIC DNA]</scope>
    <source>
        <strain evidence="4">ATCC 10234</strain>
    </source>
</reference>
<feature type="transmembrane region" description="Helical" evidence="1">
    <location>
        <begin position="60"/>
        <end position="80"/>
    </location>
</feature>
<organism evidence="3 4">
    <name type="scientific">Corynebacterium vitaeruminis DSM 20294</name>
    <dbReference type="NCBI Taxonomy" id="1224164"/>
    <lineage>
        <taxon>Bacteria</taxon>
        <taxon>Bacillati</taxon>
        <taxon>Actinomycetota</taxon>
        <taxon>Actinomycetes</taxon>
        <taxon>Mycobacteriales</taxon>
        <taxon>Corynebacteriaceae</taxon>
        <taxon>Corynebacterium</taxon>
    </lineage>
</organism>
<evidence type="ECO:0000259" key="2">
    <source>
        <dbReference type="Pfam" id="PF04892"/>
    </source>
</evidence>
<dbReference type="KEGG" id="cvt:B843_12600"/>
<evidence type="ECO:0000256" key="1">
    <source>
        <dbReference type="SAM" id="Phobius"/>
    </source>
</evidence>
<evidence type="ECO:0000313" key="3">
    <source>
        <dbReference type="EMBL" id="AHI23896.1"/>
    </source>
</evidence>
<gene>
    <name evidence="3" type="ORF">B843_12600</name>
</gene>
<feature type="transmembrane region" description="Helical" evidence="1">
    <location>
        <begin position="123"/>
        <end position="140"/>
    </location>
</feature>
<proteinExistence type="predicted"/>
<dbReference type="PANTHER" id="PTHR36834">
    <property type="entry name" value="MEMBRANE PROTEIN-RELATED"/>
    <property type="match status" value="1"/>
</dbReference>
<feature type="transmembrane region" description="Helical" evidence="1">
    <location>
        <begin position="147"/>
        <end position="166"/>
    </location>
</feature>
<dbReference type="InterPro" id="IPR006976">
    <property type="entry name" value="VanZ-like"/>
</dbReference>
<sequence length="169" mass="18400">MASQRITTFTFGVVLTWVMALTLFKDKLTIGGLWSTAAHANHRSLNLEPLYSWYHATVWYGPWMNTFGNILLFVPLTFLITGLLRRHVDHPALLAAAIGVALSFSIEVAQFVFAVGYSDIDDLIFNSLGGAIGAFAFTRMGARHRGMFVTVSLIGSLATLALMAASSSL</sequence>
<dbReference type="Pfam" id="PF04892">
    <property type="entry name" value="VanZ"/>
    <property type="match status" value="1"/>
</dbReference>
<dbReference type="AlphaFoldDB" id="W5Y3T2"/>
<feature type="transmembrane region" description="Helical" evidence="1">
    <location>
        <begin position="7"/>
        <end position="24"/>
    </location>
</feature>
<keyword evidence="4" id="KW-1185">Reference proteome</keyword>
<feature type="transmembrane region" description="Helical" evidence="1">
    <location>
        <begin position="92"/>
        <end position="117"/>
    </location>
</feature>
<name>W5Y3T2_9CORY</name>